<protein>
    <submittedName>
        <fullName evidence="3">ADP-heptose:LPS heptosyltransferase</fullName>
    </submittedName>
</protein>
<dbReference type="GO" id="GO:0009244">
    <property type="term" value="P:lipopolysaccharide core region biosynthetic process"/>
    <property type="evidence" value="ECO:0007669"/>
    <property type="project" value="TreeGrafter"/>
</dbReference>
<dbReference type="GO" id="GO:0008713">
    <property type="term" value="F:ADP-heptose-lipopolysaccharide heptosyltransferase activity"/>
    <property type="evidence" value="ECO:0007669"/>
    <property type="project" value="TreeGrafter"/>
</dbReference>
<dbReference type="AlphaFoldDB" id="A0A286GNH3"/>
<reference evidence="4" key="1">
    <citation type="submission" date="2017-09" db="EMBL/GenBank/DDBJ databases">
        <authorList>
            <person name="Varghese N."/>
            <person name="Submissions S."/>
        </authorList>
    </citation>
    <scope>NUCLEOTIDE SEQUENCE [LARGE SCALE GENOMIC DNA]</scope>
    <source>
        <strain evidence="4">DSM 29961</strain>
    </source>
</reference>
<dbReference type="PANTHER" id="PTHR30160:SF1">
    <property type="entry name" value="LIPOPOLYSACCHARIDE 1,2-N-ACETYLGLUCOSAMINETRANSFERASE-RELATED"/>
    <property type="match status" value="1"/>
</dbReference>
<keyword evidence="1" id="KW-0328">Glycosyltransferase</keyword>
<dbReference type="Proteomes" id="UP000219452">
    <property type="component" value="Unassembled WGS sequence"/>
</dbReference>
<dbReference type="EMBL" id="OCNH01000006">
    <property type="protein sequence ID" value="SOD97101.1"/>
    <property type="molecule type" value="Genomic_DNA"/>
</dbReference>
<organism evidence="3 4">
    <name type="scientific">Spirosoma fluviale</name>
    <dbReference type="NCBI Taxonomy" id="1597977"/>
    <lineage>
        <taxon>Bacteria</taxon>
        <taxon>Pseudomonadati</taxon>
        <taxon>Bacteroidota</taxon>
        <taxon>Cytophagia</taxon>
        <taxon>Cytophagales</taxon>
        <taxon>Cytophagaceae</taxon>
        <taxon>Spirosoma</taxon>
    </lineage>
</organism>
<dbReference type="Gene3D" id="3.40.50.2000">
    <property type="entry name" value="Glycogen Phosphorylase B"/>
    <property type="match status" value="2"/>
</dbReference>
<proteinExistence type="predicted"/>
<evidence type="ECO:0000313" key="3">
    <source>
        <dbReference type="EMBL" id="SOD97101.1"/>
    </source>
</evidence>
<sequence length="401" mass="45337">MLKRFIRLLKTSPLLLPLLASIDLVLWLVDRLAVLTVRTPPKPLSLVVIRLDVMGDYLMFRNYLRQIKESDRYGNHSITLFGNLAVKSLAETFDNALIDHFIWVDIYKLSTQPLYRFRVARQLRSQGFSVVLCPTYSRVLVLDDFMAWATGASERVGCRTDYINIAPWEAALGDRLYTRLIDSGPGILFEMERDRRIVEGFVQEPVAVHPPLLDSHSANALTVPERYIVLSLGAGQEFRIWPADRFAEVARFVSVQYPAYKLVLTGAPSEKIYTESFLKQLPDTSDVVDLTGSLSIPQLVYVLTKADLLIANETGIVHIAASTQTPSIVISQGKSLVRWHPYPAEFGEMITYLYPDYIEQHRADLSAIAPDFNPESPLSINEISVERVKIAIKSMLTESEY</sequence>
<evidence type="ECO:0000313" key="4">
    <source>
        <dbReference type="Proteomes" id="UP000219452"/>
    </source>
</evidence>
<keyword evidence="4" id="KW-1185">Reference proteome</keyword>
<evidence type="ECO:0000256" key="2">
    <source>
        <dbReference type="ARBA" id="ARBA00022679"/>
    </source>
</evidence>
<dbReference type="RefSeq" id="WP_097130496.1">
    <property type="nucleotide sequence ID" value="NZ_OCNH01000006.1"/>
</dbReference>
<dbReference type="CDD" id="cd03789">
    <property type="entry name" value="GT9_LPS_heptosyltransferase"/>
    <property type="match status" value="1"/>
</dbReference>
<dbReference type="OrthoDB" id="9797795at2"/>
<dbReference type="InterPro" id="IPR002201">
    <property type="entry name" value="Glyco_trans_9"/>
</dbReference>
<dbReference type="SUPFAM" id="SSF53756">
    <property type="entry name" value="UDP-Glycosyltransferase/glycogen phosphorylase"/>
    <property type="match status" value="1"/>
</dbReference>
<evidence type="ECO:0000256" key="1">
    <source>
        <dbReference type="ARBA" id="ARBA00022676"/>
    </source>
</evidence>
<dbReference type="Pfam" id="PF01075">
    <property type="entry name" value="Glyco_transf_9"/>
    <property type="match status" value="1"/>
</dbReference>
<dbReference type="GO" id="GO:0005829">
    <property type="term" value="C:cytosol"/>
    <property type="evidence" value="ECO:0007669"/>
    <property type="project" value="TreeGrafter"/>
</dbReference>
<name>A0A286GNH3_9BACT</name>
<keyword evidence="2 3" id="KW-0808">Transferase</keyword>
<accession>A0A286GNH3</accession>
<gene>
    <name evidence="3" type="ORF">SAMN06269250_5665</name>
</gene>
<dbReference type="InterPro" id="IPR051199">
    <property type="entry name" value="LPS_LOS_Heptosyltrfase"/>
</dbReference>
<dbReference type="PANTHER" id="PTHR30160">
    <property type="entry name" value="TETRAACYLDISACCHARIDE 4'-KINASE-RELATED"/>
    <property type="match status" value="1"/>
</dbReference>